<evidence type="ECO:0000259" key="19">
    <source>
        <dbReference type="SMART" id="SM00562"/>
    </source>
</evidence>
<dbReference type="PROSITE" id="PS51374">
    <property type="entry name" value="NDPK_LIKE"/>
    <property type="match status" value="1"/>
</dbReference>
<evidence type="ECO:0000256" key="2">
    <source>
        <dbReference type="ARBA" id="ARBA00004496"/>
    </source>
</evidence>
<evidence type="ECO:0000256" key="5">
    <source>
        <dbReference type="ARBA" id="ARBA00017632"/>
    </source>
</evidence>
<dbReference type="STRING" id="156889.Mmc1_2992"/>
<dbReference type="SUPFAM" id="SSF54919">
    <property type="entry name" value="Nucleoside diphosphate kinase, NDK"/>
    <property type="match status" value="1"/>
</dbReference>
<dbReference type="PROSITE" id="PS00469">
    <property type="entry name" value="NDPK"/>
    <property type="match status" value="1"/>
</dbReference>
<keyword evidence="8 15" id="KW-0808">Transferase</keyword>
<comment type="catalytic activity">
    <reaction evidence="15 18">
        <text>a 2'-deoxyribonucleoside 5'-diphosphate + ATP = a 2'-deoxyribonucleoside 5'-triphosphate + ADP</text>
        <dbReference type="Rhea" id="RHEA:44640"/>
        <dbReference type="ChEBI" id="CHEBI:30616"/>
        <dbReference type="ChEBI" id="CHEBI:61560"/>
        <dbReference type="ChEBI" id="CHEBI:73316"/>
        <dbReference type="ChEBI" id="CHEBI:456216"/>
        <dbReference type="EC" id="2.7.4.6"/>
    </reaction>
</comment>
<keyword evidence="12 15" id="KW-0067">ATP-binding</keyword>
<dbReference type="Pfam" id="PF00334">
    <property type="entry name" value="NDK"/>
    <property type="match status" value="1"/>
</dbReference>
<accession>A0LBZ0</accession>
<organism evidence="20 21">
    <name type="scientific">Magnetococcus marinus (strain ATCC BAA-1437 / JCM 17883 / MC-1)</name>
    <dbReference type="NCBI Taxonomy" id="156889"/>
    <lineage>
        <taxon>Bacteria</taxon>
        <taxon>Pseudomonadati</taxon>
        <taxon>Pseudomonadota</taxon>
        <taxon>Magnetococcia</taxon>
        <taxon>Magnetococcales</taxon>
        <taxon>Magnetococcaceae</taxon>
        <taxon>Magnetococcus</taxon>
    </lineage>
</organism>
<keyword evidence="6 15" id="KW-0963">Cytoplasm</keyword>
<evidence type="ECO:0000256" key="6">
    <source>
        <dbReference type="ARBA" id="ARBA00022490"/>
    </source>
</evidence>
<evidence type="ECO:0000256" key="8">
    <source>
        <dbReference type="ARBA" id="ARBA00022679"/>
    </source>
</evidence>
<protein>
    <recommendedName>
        <fullName evidence="5 15">Nucleoside diphosphate kinase</fullName>
        <shortName evidence="15">NDK</shortName>
        <shortName evidence="15">NDP kinase</shortName>
        <ecNumber evidence="4 15">2.7.4.6</ecNumber>
    </recommendedName>
    <alternativeName>
        <fullName evidence="15">Nucleoside-2-P kinase</fullName>
    </alternativeName>
</protein>
<keyword evidence="9 15" id="KW-0479">Metal-binding</keyword>
<comment type="catalytic activity">
    <reaction evidence="15">
        <text>a ribonucleoside 5'-diphosphate + ATP = a ribonucleoside 5'-triphosphate + ADP</text>
        <dbReference type="Rhea" id="RHEA:18113"/>
        <dbReference type="ChEBI" id="CHEBI:30616"/>
        <dbReference type="ChEBI" id="CHEBI:57930"/>
        <dbReference type="ChEBI" id="CHEBI:61557"/>
        <dbReference type="ChEBI" id="CHEBI:456216"/>
        <dbReference type="EC" id="2.7.4.6"/>
    </reaction>
</comment>
<evidence type="ECO:0000256" key="4">
    <source>
        <dbReference type="ARBA" id="ARBA00012966"/>
    </source>
</evidence>
<feature type="domain" description="Nucleoside diphosphate kinase-like" evidence="19">
    <location>
        <begin position="20"/>
        <end position="157"/>
    </location>
</feature>
<comment type="subcellular location">
    <subcellularLocation>
        <location evidence="2 15">Cytoplasm</location>
    </subcellularLocation>
</comment>
<dbReference type="GO" id="GO:0006228">
    <property type="term" value="P:UTP biosynthetic process"/>
    <property type="evidence" value="ECO:0007669"/>
    <property type="project" value="UniProtKB-UniRule"/>
</dbReference>
<gene>
    <name evidence="15" type="primary">ndk</name>
    <name evidence="20" type="ordered locus">Mmc1_2992</name>
</gene>
<evidence type="ECO:0000256" key="13">
    <source>
        <dbReference type="ARBA" id="ARBA00022842"/>
    </source>
</evidence>
<dbReference type="GO" id="GO:0005737">
    <property type="term" value="C:cytoplasm"/>
    <property type="evidence" value="ECO:0007669"/>
    <property type="project" value="UniProtKB-SubCell"/>
</dbReference>
<dbReference type="InterPro" id="IPR034907">
    <property type="entry name" value="NDK-like_dom"/>
</dbReference>
<dbReference type="GO" id="GO:0046872">
    <property type="term" value="F:metal ion binding"/>
    <property type="evidence" value="ECO:0007669"/>
    <property type="project" value="UniProtKB-KW"/>
</dbReference>
<evidence type="ECO:0000256" key="11">
    <source>
        <dbReference type="ARBA" id="ARBA00022777"/>
    </source>
</evidence>
<dbReference type="KEGG" id="mgm:Mmc1_2992"/>
<dbReference type="GO" id="GO:0006241">
    <property type="term" value="P:CTP biosynthetic process"/>
    <property type="evidence" value="ECO:0007669"/>
    <property type="project" value="UniProtKB-UniRule"/>
</dbReference>
<proteinExistence type="inferred from homology"/>
<keyword evidence="10 15" id="KW-0547">Nucleotide-binding</keyword>
<feature type="active site" description="Pros-phosphohistidine intermediate" evidence="15 16">
    <location>
        <position position="134"/>
    </location>
</feature>
<comment type="cofactor">
    <cofactor evidence="1 15">
        <name>Mg(2+)</name>
        <dbReference type="ChEBI" id="CHEBI:18420"/>
    </cofactor>
</comment>
<evidence type="ECO:0000256" key="15">
    <source>
        <dbReference type="HAMAP-Rule" id="MF_00451"/>
    </source>
</evidence>
<evidence type="ECO:0000256" key="1">
    <source>
        <dbReference type="ARBA" id="ARBA00001946"/>
    </source>
</evidence>
<keyword evidence="11 15" id="KW-0418">Kinase</keyword>
<reference evidence="20 21" key="2">
    <citation type="journal article" date="2012" name="Int. J. Syst. Evol. Microbiol.">
        <title>Magnetococcus marinus gen. nov., sp. nov., a marine, magnetotactic bacterium that represents a novel lineage (Magnetococcaceae fam. nov.; Magnetococcales ord. nov.) at the base of the Alphaproteobacteria.</title>
        <authorList>
            <person name="Bazylinski D.A."/>
            <person name="Williams T.J."/>
            <person name="Lefevre C.T."/>
            <person name="Berg R.J."/>
            <person name="Zhang C.L."/>
            <person name="Bowser S.S."/>
            <person name="Dean A.J."/>
            <person name="Beveridge T.J."/>
        </authorList>
    </citation>
    <scope>NUCLEOTIDE SEQUENCE [LARGE SCALE GENOMIC DNA]</scope>
    <source>
        <strain evidence="21">ATCC BAA-1437 / JCM 17883 / MC-1</strain>
    </source>
</reference>
<dbReference type="Gene3D" id="3.30.70.141">
    <property type="entry name" value="Nucleoside diphosphate kinase-like domain"/>
    <property type="match status" value="1"/>
</dbReference>
<reference evidence="21" key="1">
    <citation type="journal article" date="2009" name="Appl. Environ. Microbiol.">
        <title>Complete genome sequence of the chemolithoautotrophic marine magnetotactic coccus strain MC-1.</title>
        <authorList>
            <person name="Schubbe S."/>
            <person name="Williams T.J."/>
            <person name="Xie G."/>
            <person name="Kiss H.E."/>
            <person name="Brettin T.S."/>
            <person name="Martinez D."/>
            <person name="Ross C.A."/>
            <person name="Schuler D."/>
            <person name="Cox B.L."/>
            <person name="Nealson K.H."/>
            <person name="Bazylinski D.A."/>
        </authorList>
    </citation>
    <scope>NUCLEOTIDE SEQUENCE [LARGE SCALE GENOMIC DNA]</scope>
    <source>
        <strain evidence="21">ATCC BAA-1437 / JCM 17883 / MC-1</strain>
    </source>
</reference>
<dbReference type="AlphaFoldDB" id="A0LBZ0"/>
<dbReference type="GO" id="GO:0005524">
    <property type="term" value="F:ATP binding"/>
    <property type="evidence" value="ECO:0007669"/>
    <property type="project" value="UniProtKB-UniRule"/>
</dbReference>
<feature type="binding site" evidence="15 16">
    <location>
        <position position="121"/>
    </location>
    <ligand>
        <name>ATP</name>
        <dbReference type="ChEBI" id="CHEBI:30616"/>
    </ligand>
</feature>
<dbReference type="SMART" id="SM00562">
    <property type="entry name" value="NDK"/>
    <property type="match status" value="1"/>
</dbReference>
<dbReference type="Proteomes" id="UP000002586">
    <property type="component" value="Chromosome"/>
</dbReference>
<evidence type="ECO:0000256" key="7">
    <source>
        <dbReference type="ARBA" id="ARBA00022553"/>
    </source>
</evidence>
<dbReference type="InterPro" id="IPR023005">
    <property type="entry name" value="Nucleoside_diP_kinase_AS"/>
</dbReference>
<evidence type="ECO:0000256" key="16">
    <source>
        <dbReference type="PROSITE-ProRule" id="PRU00706"/>
    </source>
</evidence>
<sequence>MLPCLFMLAVFFHQEFTMTIERTFSIIKPDAVAKNVVGEIQSRFEKAGLRIIASKMIRLTPEIAGKFYEVHKARPFYNDLCSYMSSGPVVVQVLEGDGAVLKNRDIMGATNPKDAAPGTIRADFAESIDANAVHGSDAPETAAQEIAFFFSGTELCDRP</sequence>
<dbReference type="HAMAP" id="MF_00451">
    <property type="entry name" value="NDP_kinase"/>
    <property type="match status" value="1"/>
</dbReference>
<evidence type="ECO:0000256" key="14">
    <source>
        <dbReference type="ARBA" id="ARBA00023080"/>
    </source>
</evidence>
<evidence type="ECO:0000256" key="10">
    <source>
        <dbReference type="ARBA" id="ARBA00022741"/>
    </source>
</evidence>
<evidence type="ECO:0000256" key="12">
    <source>
        <dbReference type="ARBA" id="ARBA00022840"/>
    </source>
</evidence>
<comment type="similarity">
    <text evidence="3 15 16 17">Belongs to the NDK family.</text>
</comment>
<feature type="binding site" evidence="15 16">
    <location>
        <position position="28"/>
    </location>
    <ligand>
        <name>ATP</name>
        <dbReference type="ChEBI" id="CHEBI:30616"/>
    </ligand>
</feature>
<dbReference type="PANTHER" id="PTHR11349">
    <property type="entry name" value="NUCLEOSIDE DIPHOSPHATE KINASE"/>
    <property type="match status" value="1"/>
</dbReference>
<evidence type="ECO:0000256" key="17">
    <source>
        <dbReference type="RuleBase" id="RU004011"/>
    </source>
</evidence>
<dbReference type="eggNOG" id="COG0105">
    <property type="taxonomic scope" value="Bacteria"/>
</dbReference>
<name>A0LBZ0_MAGMM</name>
<dbReference type="EC" id="2.7.4.6" evidence="4 15"/>
<keyword evidence="7 15" id="KW-0597">Phosphoprotein</keyword>
<evidence type="ECO:0000256" key="3">
    <source>
        <dbReference type="ARBA" id="ARBA00008142"/>
    </source>
</evidence>
<dbReference type="EMBL" id="CP000471">
    <property type="protein sequence ID" value="ABK45483.1"/>
    <property type="molecule type" value="Genomic_DNA"/>
</dbReference>
<dbReference type="PRINTS" id="PR01243">
    <property type="entry name" value="NUCDPKINASE"/>
</dbReference>
<dbReference type="GO" id="GO:0004550">
    <property type="term" value="F:nucleoside diphosphate kinase activity"/>
    <property type="evidence" value="ECO:0007669"/>
    <property type="project" value="UniProtKB-UniRule"/>
</dbReference>
<dbReference type="CDD" id="cd04413">
    <property type="entry name" value="NDPk_I"/>
    <property type="match status" value="1"/>
</dbReference>
<dbReference type="GO" id="GO:0006183">
    <property type="term" value="P:GTP biosynthetic process"/>
    <property type="evidence" value="ECO:0007669"/>
    <property type="project" value="UniProtKB-UniRule"/>
</dbReference>
<comment type="subunit">
    <text evidence="15">Homotetramer.</text>
</comment>
<keyword evidence="14 15" id="KW-0546">Nucleotide metabolism</keyword>
<evidence type="ECO:0000313" key="21">
    <source>
        <dbReference type="Proteomes" id="UP000002586"/>
    </source>
</evidence>
<feature type="binding site" evidence="15 16">
    <location>
        <position position="76"/>
    </location>
    <ligand>
        <name>ATP</name>
        <dbReference type="ChEBI" id="CHEBI:30616"/>
    </ligand>
</feature>
<comment type="function">
    <text evidence="15">Major role in the synthesis of nucleoside triphosphates other than ATP. The ATP gamma phosphate is transferred to the NDP beta phosphate via a ping-pong mechanism, using a phosphorylated active-site intermediate.</text>
</comment>
<dbReference type="InterPro" id="IPR036850">
    <property type="entry name" value="NDK-like_dom_sf"/>
</dbReference>
<dbReference type="HOGENOM" id="CLU_060216_8_1_5"/>
<dbReference type="FunFam" id="3.30.70.141:FF:000001">
    <property type="entry name" value="Nucleoside diphosphate kinase"/>
    <property type="match status" value="1"/>
</dbReference>
<evidence type="ECO:0000256" key="9">
    <source>
        <dbReference type="ARBA" id="ARBA00022723"/>
    </source>
</evidence>
<feature type="binding site" evidence="15 16">
    <location>
        <position position="110"/>
    </location>
    <ligand>
        <name>ATP</name>
        <dbReference type="ChEBI" id="CHEBI:30616"/>
    </ligand>
</feature>
<evidence type="ECO:0000313" key="20">
    <source>
        <dbReference type="EMBL" id="ABK45483.1"/>
    </source>
</evidence>
<evidence type="ECO:0000256" key="18">
    <source>
        <dbReference type="RuleBase" id="RU004013"/>
    </source>
</evidence>
<keyword evidence="21" id="KW-1185">Reference proteome</keyword>
<dbReference type="InterPro" id="IPR001564">
    <property type="entry name" value="Nucleoside_diP_kinase"/>
</dbReference>
<keyword evidence="13 15" id="KW-0460">Magnesium</keyword>
<feature type="binding site" evidence="15 16">
    <location>
        <position position="131"/>
    </location>
    <ligand>
        <name>ATP</name>
        <dbReference type="ChEBI" id="CHEBI:30616"/>
    </ligand>
</feature>
<feature type="binding site" evidence="15 16">
    <location>
        <position position="104"/>
    </location>
    <ligand>
        <name>ATP</name>
        <dbReference type="ChEBI" id="CHEBI:30616"/>
    </ligand>
</feature>
<dbReference type="NCBIfam" id="NF001908">
    <property type="entry name" value="PRK00668.1"/>
    <property type="match status" value="1"/>
</dbReference>